<reference evidence="2 3" key="1">
    <citation type="journal article" date="2024" name="BMC Genomics">
        <title>Genome assembly of redclaw crayfish (Cherax quadricarinatus) provides insights into its immune adaptation and hypoxia tolerance.</title>
        <authorList>
            <person name="Liu Z."/>
            <person name="Zheng J."/>
            <person name="Li H."/>
            <person name="Fang K."/>
            <person name="Wang S."/>
            <person name="He J."/>
            <person name="Zhou D."/>
            <person name="Weng S."/>
            <person name="Chi M."/>
            <person name="Gu Z."/>
            <person name="He J."/>
            <person name="Li F."/>
            <person name="Wang M."/>
        </authorList>
    </citation>
    <scope>NUCLEOTIDE SEQUENCE [LARGE SCALE GENOMIC DNA]</scope>
    <source>
        <strain evidence="2">ZL_2023a</strain>
    </source>
</reference>
<feature type="compositionally biased region" description="Polar residues" evidence="1">
    <location>
        <begin position="106"/>
        <end position="120"/>
    </location>
</feature>
<dbReference type="Proteomes" id="UP001445076">
    <property type="component" value="Unassembled WGS sequence"/>
</dbReference>
<comment type="caution">
    <text evidence="2">The sequence shown here is derived from an EMBL/GenBank/DDBJ whole genome shotgun (WGS) entry which is preliminary data.</text>
</comment>
<evidence type="ECO:0000256" key="1">
    <source>
        <dbReference type="SAM" id="MobiDB-lite"/>
    </source>
</evidence>
<dbReference type="AlphaFoldDB" id="A0AAW0VP01"/>
<evidence type="ECO:0000313" key="2">
    <source>
        <dbReference type="EMBL" id="KAK8718682.1"/>
    </source>
</evidence>
<feature type="non-terminal residue" evidence="2">
    <location>
        <position position="1"/>
    </location>
</feature>
<evidence type="ECO:0000313" key="3">
    <source>
        <dbReference type="Proteomes" id="UP001445076"/>
    </source>
</evidence>
<dbReference type="EMBL" id="JARKIK010004613">
    <property type="protein sequence ID" value="KAK8718682.1"/>
    <property type="molecule type" value="Genomic_DNA"/>
</dbReference>
<keyword evidence="3" id="KW-1185">Reference proteome</keyword>
<organism evidence="2 3">
    <name type="scientific">Cherax quadricarinatus</name>
    <name type="common">Australian red claw crayfish</name>
    <dbReference type="NCBI Taxonomy" id="27406"/>
    <lineage>
        <taxon>Eukaryota</taxon>
        <taxon>Metazoa</taxon>
        <taxon>Ecdysozoa</taxon>
        <taxon>Arthropoda</taxon>
        <taxon>Crustacea</taxon>
        <taxon>Multicrustacea</taxon>
        <taxon>Malacostraca</taxon>
        <taxon>Eumalacostraca</taxon>
        <taxon>Eucarida</taxon>
        <taxon>Decapoda</taxon>
        <taxon>Pleocyemata</taxon>
        <taxon>Astacidea</taxon>
        <taxon>Parastacoidea</taxon>
        <taxon>Parastacidae</taxon>
        <taxon>Cherax</taxon>
    </lineage>
</organism>
<sequence>VKQSATIAERQPMTFISPCRRKAIKKCFSRSSEDSEEETRVVGYNPESNNKTAAFTVANSDFMATSDDPDLELALELSRRFSPSGADWLLQPTSTWSTISSSTTSRPNMLSSNRGSSQPGPSGLRTRLSSLVSNRSSNSSLSPCHRSTHLSISSSSSTLSEAPSILPYFPSRPDSNISTLSSHRSTSTISRSSRPSAFMSFFPSLTSHHLSVSNHDNDASENDVTVSRL</sequence>
<feature type="region of interest" description="Disordered" evidence="1">
    <location>
        <begin position="97"/>
        <end position="147"/>
    </location>
</feature>
<name>A0AAW0VP01_CHEQU</name>
<accession>A0AAW0VP01</accession>
<feature type="compositionally biased region" description="Low complexity" evidence="1">
    <location>
        <begin position="124"/>
        <end position="147"/>
    </location>
</feature>
<gene>
    <name evidence="2" type="ORF">OTU49_014549</name>
</gene>
<proteinExistence type="predicted"/>
<protein>
    <submittedName>
        <fullName evidence="2">Uncharacterized protein</fullName>
    </submittedName>
</protein>